<reference evidence="1 2" key="1">
    <citation type="submission" date="2024-06" db="EMBL/GenBank/DDBJ databases">
        <title>Genomic Encyclopedia of Type Strains, Phase IV (KMG-IV): sequencing the most valuable type-strain genomes for metagenomic binning, comparative biology and taxonomic classification.</title>
        <authorList>
            <person name="Goeker M."/>
        </authorList>
    </citation>
    <scope>NUCLEOTIDE SEQUENCE [LARGE SCALE GENOMIC DNA]</scope>
    <source>
        <strain evidence="1 2">DSM 23650</strain>
    </source>
</reference>
<accession>A0ABV2FQ16</accession>
<evidence type="ECO:0000313" key="2">
    <source>
        <dbReference type="Proteomes" id="UP001549112"/>
    </source>
</evidence>
<keyword evidence="2" id="KW-1185">Reference proteome</keyword>
<organism evidence="1 2">
    <name type="scientific">Bartonella japonica</name>
    <dbReference type="NCBI Taxonomy" id="357761"/>
    <lineage>
        <taxon>Bacteria</taxon>
        <taxon>Pseudomonadati</taxon>
        <taxon>Pseudomonadota</taxon>
        <taxon>Alphaproteobacteria</taxon>
        <taxon>Hyphomicrobiales</taxon>
        <taxon>Bartonellaceae</taxon>
        <taxon>Bartonella</taxon>
    </lineage>
</organism>
<proteinExistence type="predicted"/>
<dbReference type="Proteomes" id="UP001549112">
    <property type="component" value="Unassembled WGS sequence"/>
</dbReference>
<name>A0ABV2FQ16_9HYPH</name>
<protein>
    <submittedName>
        <fullName evidence="1">Uncharacterized protein</fullName>
    </submittedName>
</protein>
<comment type="caution">
    <text evidence="1">The sequence shown here is derived from an EMBL/GenBank/DDBJ whole genome shotgun (WGS) entry which is preliminary data.</text>
</comment>
<evidence type="ECO:0000313" key="1">
    <source>
        <dbReference type="EMBL" id="MET3560623.1"/>
    </source>
</evidence>
<dbReference type="EMBL" id="JBEPLT010000015">
    <property type="protein sequence ID" value="MET3560623.1"/>
    <property type="molecule type" value="Genomic_DNA"/>
</dbReference>
<gene>
    <name evidence="1" type="ORF">ABID39_001331</name>
</gene>
<sequence length="47" mass="5314">MVHNLVQTVHNFGNDKQCPLPHPHHKNIYAIIQKEVRISLTPIGSST</sequence>